<proteinExistence type="predicted"/>
<protein>
    <submittedName>
        <fullName evidence="2">Unnamed protein product</fullName>
    </submittedName>
</protein>
<sequence length="105" mass="11919">MKNVVLKFGVFRELLTDGAPELTGAAINQLVVLLQAQQTNPVPYRPQLVGLVECFHQTWEDGVATYMQDTRQRDWEVWVDFDVHAYNSGQHSTVRLSPNELMMGA</sequence>
<name>A0A9W6Y888_9STRA</name>
<dbReference type="Proteomes" id="UP001165121">
    <property type="component" value="Unassembled WGS sequence"/>
</dbReference>
<evidence type="ECO:0000313" key="3">
    <source>
        <dbReference type="Proteomes" id="UP001165121"/>
    </source>
</evidence>
<evidence type="ECO:0000313" key="2">
    <source>
        <dbReference type="EMBL" id="GMF56119.1"/>
    </source>
</evidence>
<evidence type="ECO:0000259" key="1">
    <source>
        <dbReference type="PROSITE" id="PS50994"/>
    </source>
</evidence>
<dbReference type="GO" id="GO:0015074">
    <property type="term" value="P:DNA integration"/>
    <property type="evidence" value="ECO:0007669"/>
    <property type="project" value="InterPro"/>
</dbReference>
<dbReference type="EMBL" id="BSXT01003910">
    <property type="protein sequence ID" value="GMF56119.1"/>
    <property type="molecule type" value="Genomic_DNA"/>
</dbReference>
<dbReference type="PROSITE" id="PS50994">
    <property type="entry name" value="INTEGRASE"/>
    <property type="match status" value="1"/>
</dbReference>
<dbReference type="InterPro" id="IPR036397">
    <property type="entry name" value="RNaseH_sf"/>
</dbReference>
<dbReference type="AlphaFoldDB" id="A0A9W6Y888"/>
<organism evidence="2 3">
    <name type="scientific">Phytophthora fragariaefolia</name>
    <dbReference type="NCBI Taxonomy" id="1490495"/>
    <lineage>
        <taxon>Eukaryota</taxon>
        <taxon>Sar</taxon>
        <taxon>Stramenopiles</taxon>
        <taxon>Oomycota</taxon>
        <taxon>Peronosporomycetes</taxon>
        <taxon>Peronosporales</taxon>
        <taxon>Peronosporaceae</taxon>
        <taxon>Phytophthora</taxon>
    </lineage>
</organism>
<dbReference type="InterPro" id="IPR001584">
    <property type="entry name" value="Integrase_cat-core"/>
</dbReference>
<comment type="caution">
    <text evidence="2">The sequence shown here is derived from an EMBL/GenBank/DDBJ whole genome shotgun (WGS) entry which is preliminary data.</text>
</comment>
<feature type="domain" description="Integrase catalytic" evidence="1">
    <location>
        <begin position="1"/>
        <end position="105"/>
    </location>
</feature>
<dbReference type="OrthoDB" id="441971at2759"/>
<dbReference type="Gene3D" id="3.30.420.10">
    <property type="entry name" value="Ribonuclease H-like superfamily/Ribonuclease H"/>
    <property type="match status" value="1"/>
</dbReference>
<gene>
    <name evidence="2" type="ORF">Pfra01_002376500</name>
</gene>
<keyword evidence="3" id="KW-1185">Reference proteome</keyword>
<dbReference type="GO" id="GO:0003676">
    <property type="term" value="F:nucleic acid binding"/>
    <property type="evidence" value="ECO:0007669"/>
    <property type="project" value="InterPro"/>
</dbReference>
<dbReference type="SUPFAM" id="SSF53098">
    <property type="entry name" value="Ribonuclease H-like"/>
    <property type="match status" value="1"/>
</dbReference>
<accession>A0A9W6Y888</accession>
<reference evidence="2" key="1">
    <citation type="submission" date="2023-04" db="EMBL/GenBank/DDBJ databases">
        <title>Phytophthora fragariaefolia NBRC 109709.</title>
        <authorList>
            <person name="Ichikawa N."/>
            <person name="Sato H."/>
            <person name="Tonouchi N."/>
        </authorList>
    </citation>
    <scope>NUCLEOTIDE SEQUENCE</scope>
    <source>
        <strain evidence="2">NBRC 109709</strain>
    </source>
</reference>
<dbReference type="InterPro" id="IPR012337">
    <property type="entry name" value="RNaseH-like_sf"/>
</dbReference>